<dbReference type="CDD" id="cd06257">
    <property type="entry name" value="DnaJ"/>
    <property type="match status" value="1"/>
</dbReference>
<dbReference type="PANTHER" id="PTHR14021:SF15">
    <property type="entry name" value="IRON-SULFUR CLUSTER CO-CHAPERONE PROTEIN HSCB"/>
    <property type="match status" value="1"/>
</dbReference>
<evidence type="ECO:0000259" key="3">
    <source>
        <dbReference type="PROSITE" id="PS50076"/>
    </source>
</evidence>
<evidence type="ECO:0000256" key="2">
    <source>
        <dbReference type="ARBA" id="ARBA00023186"/>
    </source>
</evidence>
<name>A0A507CAQ3_9FUNG</name>
<feature type="domain" description="J" evidence="3">
    <location>
        <begin position="94"/>
        <end position="166"/>
    </location>
</feature>
<keyword evidence="5" id="KW-1185">Reference proteome</keyword>
<dbReference type="InterPro" id="IPR001623">
    <property type="entry name" value="DnaJ_domain"/>
</dbReference>
<dbReference type="InterPro" id="IPR004640">
    <property type="entry name" value="HscB"/>
</dbReference>
<evidence type="ECO:0000313" key="5">
    <source>
        <dbReference type="Proteomes" id="UP000319731"/>
    </source>
</evidence>
<gene>
    <name evidence="4" type="ORF">SmJEL517_g00379</name>
</gene>
<dbReference type="RefSeq" id="XP_031027852.1">
    <property type="nucleotide sequence ID" value="XM_031166309.1"/>
</dbReference>
<dbReference type="NCBIfam" id="TIGR00714">
    <property type="entry name" value="hscB"/>
    <property type="match status" value="1"/>
</dbReference>
<comment type="similarity">
    <text evidence="1">Belongs to the HscB family.</text>
</comment>
<dbReference type="GO" id="GO:0044571">
    <property type="term" value="P:[2Fe-2S] cluster assembly"/>
    <property type="evidence" value="ECO:0007669"/>
    <property type="project" value="InterPro"/>
</dbReference>
<dbReference type="SMART" id="SM00271">
    <property type="entry name" value="DnaJ"/>
    <property type="match status" value="1"/>
</dbReference>
<protein>
    <recommendedName>
        <fullName evidence="3">J domain-containing protein</fullName>
    </recommendedName>
</protein>
<dbReference type="Gene3D" id="1.10.287.110">
    <property type="entry name" value="DnaJ domain"/>
    <property type="match status" value="1"/>
</dbReference>
<organism evidence="4 5">
    <name type="scientific">Synchytrium microbalum</name>
    <dbReference type="NCBI Taxonomy" id="1806994"/>
    <lineage>
        <taxon>Eukaryota</taxon>
        <taxon>Fungi</taxon>
        <taxon>Fungi incertae sedis</taxon>
        <taxon>Chytridiomycota</taxon>
        <taxon>Chytridiomycota incertae sedis</taxon>
        <taxon>Chytridiomycetes</taxon>
        <taxon>Synchytriales</taxon>
        <taxon>Synchytriaceae</taxon>
        <taxon>Synchytrium</taxon>
    </lineage>
</organism>
<proteinExistence type="inferred from homology"/>
<dbReference type="InterPro" id="IPR036869">
    <property type="entry name" value="J_dom_sf"/>
</dbReference>
<dbReference type="PANTHER" id="PTHR14021">
    <property type="entry name" value="IRON-SULFUR CLUSTER CO-CHAPERONE PROTEIN HSCB"/>
    <property type="match status" value="1"/>
</dbReference>
<accession>A0A507CAQ3</accession>
<dbReference type="Pfam" id="PF07743">
    <property type="entry name" value="HSCB_C"/>
    <property type="match status" value="1"/>
</dbReference>
<dbReference type="EMBL" id="QEAO01000001">
    <property type="protein sequence ID" value="TPX38137.1"/>
    <property type="molecule type" value="Genomic_DNA"/>
</dbReference>
<dbReference type="SUPFAM" id="SSF47144">
    <property type="entry name" value="HSC20 (HSCB), C-terminal oligomerisation domain"/>
    <property type="match status" value="1"/>
</dbReference>
<comment type="caution">
    <text evidence="4">The sequence shown here is derived from an EMBL/GenBank/DDBJ whole genome shotgun (WGS) entry which is preliminary data.</text>
</comment>
<dbReference type="GO" id="GO:0001671">
    <property type="term" value="F:ATPase activator activity"/>
    <property type="evidence" value="ECO:0007669"/>
    <property type="project" value="InterPro"/>
</dbReference>
<evidence type="ECO:0000256" key="1">
    <source>
        <dbReference type="ARBA" id="ARBA00010476"/>
    </source>
</evidence>
<dbReference type="STRING" id="1806994.A0A507CAQ3"/>
<dbReference type="InterPro" id="IPR009073">
    <property type="entry name" value="HscB_oligo_C"/>
</dbReference>
<dbReference type="GO" id="GO:0051259">
    <property type="term" value="P:protein complex oligomerization"/>
    <property type="evidence" value="ECO:0007669"/>
    <property type="project" value="InterPro"/>
</dbReference>
<dbReference type="Gene3D" id="1.20.1280.20">
    <property type="entry name" value="HscB, C-terminal domain"/>
    <property type="match status" value="1"/>
</dbReference>
<dbReference type="PROSITE" id="PS50076">
    <property type="entry name" value="DNAJ_2"/>
    <property type="match status" value="1"/>
</dbReference>
<sequence>MSLRNMASRHYTALRALINVYQINTIQPVRARFTPHQIRITTNRFHNTSTDSSKSHSAHNKSECWRCHTPLTAPSKLHCEKTICGVVQPVRDQSYFETFGLKEGFEVPLRDMHSTFIKLQRKVHPDGVVGRSDTERSFADAQSSQLNKAYEVLRDPLTRALYMLNLHGIQISESESLTNPDLLAAVMDIREDLESAETDDEVLKVKAVNDKKRIRAEFGLQDAFDKGDYQKARDLTVELQFWDNIGKAIEDWVPGQRIELKH</sequence>
<dbReference type="GO" id="GO:0051087">
    <property type="term" value="F:protein-folding chaperone binding"/>
    <property type="evidence" value="ECO:0007669"/>
    <property type="project" value="InterPro"/>
</dbReference>
<dbReference type="InterPro" id="IPR036386">
    <property type="entry name" value="HscB_C_sf"/>
</dbReference>
<dbReference type="GO" id="GO:0005739">
    <property type="term" value="C:mitochondrion"/>
    <property type="evidence" value="ECO:0007669"/>
    <property type="project" value="TreeGrafter"/>
</dbReference>
<dbReference type="AlphaFoldDB" id="A0A507CAQ3"/>
<dbReference type="SUPFAM" id="SSF46565">
    <property type="entry name" value="Chaperone J-domain"/>
    <property type="match status" value="1"/>
</dbReference>
<dbReference type="GeneID" id="42001606"/>
<evidence type="ECO:0000313" key="4">
    <source>
        <dbReference type="EMBL" id="TPX38137.1"/>
    </source>
</evidence>
<dbReference type="OrthoDB" id="448954at2759"/>
<reference evidence="4 5" key="1">
    <citation type="journal article" date="2019" name="Sci. Rep.">
        <title>Comparative genomics of chytrid fungi reveal insights into the obligate biotrophic and pathogenic lifestyle of Synchytrium endobioticum.</title>
        <authorList>
            <person name="van de Vossenberg B.T.L.H."/>
            <person name="Warris S."/>
            <person name="Nguyen H.D.T."/>
            <person name="van Gent-Pelzer M.P.E."/>
            <person name="Joly D.L."/>
            <person name="van de Geest H.C."/>
            <person name="Bonants P.J.M."/>
            <person name="Smith D.S."/>
            <person name="Levesque C.A."/>
            <person name="van der Lee T.A.J."/>
        </authorList>
    </citation>
    <scope>NUCLEOTIDE SEQUENCE [LARGE SCALE GENOMIC DNA]</scope>
    <source>
        <strain evidence="4 5">JEL517</strain>
    </source>
</reference>
<dbReference type="Proteomes" id="UP000319731">
    <property type="component" value="Unassembled WGS sequence"/>
</dbReference>
<keyword evidence="2" id="KW-0143">Chaperone</keyword>